<dbReference type="OMA" id="SHDAKIW"/>
<reference evidence="1 2" key="1">
    <citation type="submission" date="2016-07" db="EMBL/GenBank/DDBJ databases">
        <title>Pervasive Adenine N6-methylation of Active Genes in Fungi.</title>
        <authorList>
            <consortium name="DOE Joint Genome Institute"/>
            <person name="Mondo S.J."/>
            <person name="Dannebaum R.O."/>
            <person name="Kuo R.C."/>
            <person name="Labutti K."/>
            <person name="Haridas S."/>
            <person name="Kuo A."/>
            <person name="Salamov A."/>
            <person name="Ahrendt S.R."/>
            <person name="Lipzen A."/>
            <person name="Sullivan W."/>
            <person name="Andreopoulos W.B."/>
            <person name="Clum A."/>
            <person name="Lindquist E."/>
            <person name="Daum C."/>
            <person name="Ramamoorthy G.K."/>
            <person name="Gryganskyi A."/>
            <person name="Culley D."/>
            <person name="Magnuson J.K."/>
            <person name="James T.Y."/>
            <person name="O'Malley M.A."/>
            <person name="Stajich J.E."/>
            <person name="Spatafora J.W."/>
            <person name="Visel A."/>
            <person name="Grigoriev I.V."/>
        </authorList>
    </citation>
    <scope>NUCLEOTIDE SEQUENCE [LARGE SCALE GENOMIC DNA]</scope>
    <source>
        <strain evidence="1 2">NRRL 2496</strain>
    </source>
</reference>
<protein>
    <submittedName>
        <fullName evidence="1">Uncharacterized protein</fullName>
    </submittedName>
</protein>
<evidence type="ECO:0000313" key="1">
    <source>
        <dbReference type="EMBL" id="ORY96964.1"/>
    </source>
</evidence>
<proteinExistence type="predicted"/>
<dbReference type="InParanoid" id="A0A1X2HDT0"/>
<gene>
    <name evidence="1" type="ORF">BCR43DRAFT_415826</name>
</gene>
<feature type="non-terminal residue" evidence="1">
    <location>
        <position position="59"/>
    </location>
</feature>
<dbReference type="AlphaFoldDB" id="A0A1X2HDT0"/>
<name>A0A1X2HDT0_SYNRA</name>
<evidence type="ECO:0000313" key="2">
    <source>
        <dbReference type="Proteomes" id="UP000242180"/>
    </source>
</evidence>
<sequence>MFGRKPTLPTTGIMEAQTLQSHDAKIWAAYLNHYLPIIQEKARENIMAAQERQAQYYNR</sequence>
<dbReference type="Proteomes" id="UP000242180">
    <property type="component" value="Unassembled WGS sequence"/>
</dbReference>
<organism evidence="1 2">
    <name type="scientific">Syncephalastrum racemosum</name>
    <name type="common">Filamentous fungus</name>
    <dbReference type="NCBI Taxonomy" id="13706"/>
    <lineage>
        <taxon>Eukaryota</taxon>
        <taxon>Fungi</taxon>
        <taxon>Fungi incertae sedis</taxon>
        <taxon>Mucoromycota</taxon>
        <taxon>Mucoromycotina</taxon>
        <taxon>Mucoromycetes</taxon>
        <taxon>Mucorales</taxon>
        <taxon>Syncephalastraceae</taxon>
        <taxon>Syncephalastrum</taxon>
    </lineage>
</organism>
<comment type="caution">
    <text evidence="1">The sequence shown here is derived from an EMBL/GenBank/DDBJ whole genome shotgun (WGS) entry which is preliminary data.</text>
</comment>
<dbReference type="EMBL" id="MCGN01000005">
    <property type="protein sequence ID" value="ORY96964.1"/>
    <property type="molecule type" value="Genomic_DNA"/>
</dbReference>
<dbReference type="OrthoDB" id="2202254at2759"/>
<keyword evidence="2" id="KW-1185">Reference proteome</keyword>
<accession>A0A1X2HDT0</accession>